<feature type="domain" description="DUF5641" evidence="1">
    <location>
        <begin position="1"/>
        <end position="51"/>
    </location>
</feature>
<dbReference type="InterPro" id="IPR008042">
    <property type="entry name" value="Retrotrans_Pao"/>
</dbReference>
<protein>
    <recommendedName>
        <fullName evidence="1">DUF5641 domain-containing protein</fullName>
    </recommendedName>
</protein>
<dbReference type="InterPro" id="IPR043502">
    <property type="entry name" value="DNA/RNA_pol_sf"/>
</dbReference>
<dbReference type="InterPro" id="IPR040676">
    <property type="entry name" value="DUF5641"/>
</dbReference>
<dbReference type="PANTHER" id="PTHR47331:SF1">
    <property type="entry name" value="GAG-LIKE PROTEIN"/>
    <property type="match status" value="1"/>
</dbReference>
<dbReference type="EMBL" id="JAINUG010000329">
    <property type="protein sequence ID" value="KAJ8378171.1"/>
    <property type="molecule type" value="Genomic_DNA"/>
</dbReference>
<gene>
    <name evidence="2" type="ORF">AAFF_G00245570</name>
</gene>
<accession>A0AAD7W3J5</accession>
<name>A0AAD7W3J5_9TELE</name>
<evidence type="ECO:0000259" key="1">
    <source>
        <dbReference type="Pfam" id="PF18701"/>
    </source>
</evidence>
<evidence type="ECO:0000313" key="2">
    <source>
        <dbReference type="EMBL" id="KAJ8378171.1"/>
    </source>
</evidence>
<dbReference type="Proteomes" id="UP001221898">
    <property type="component" value="Unassembled WGS sequence"/>
</dbReference>
<comment type="caution">
    <text evidence="2">The sequence shown here is derived from an EMBL/GenBank/DDBJ whole genome shotgun (WGS) entry which is preliminary data.</text>
</comment>
<dbReference type="PANTHER" id="PTHR47331">
    <property type="entry name" value="PHD-TYPE DOMAIN-CONTAINING PROTEIN"/>
    <property type="match status" value="1"/>
</dbReference>
<dbReference type="Pfam" id="PF05380">
    <property type="entry name" value="Peptidase_A17"/>
    <property type="match status" value="1"/>
</dbReference>
<dbReference type="Pfam" id="PF18701">
    <property type="entry name" value="DUF5641"/>
    <property type="match status" value="1"/>
</dbReference>
<sequence length="891" mass="101494">MQQRSKWNNPKHNLSPDDLVVIVDETAPRNSWLMGRVVKTLPGSKGLVRSVLGQRDIADLIIMQQKLALLPAREIAVFNGDPLTYQSFMRAFEYLVEDKTSSSQDRLYFLEQYTSDQPRDLVRSCLNMDARQGYAEAKRLLKKHFGNEVMVTNAYLEKALSWTAIKADDGKALQAYALYLRGCYIAMQDLEYLKELDIPSNLRLMTSKLPYKLRDKWRTAAHDTMVTPTQTSGTSVSSALVSAGEATGAGRNCMLAIVPVRVKVMKGNKSVLTYAFLDPGSSATFCTENLMNRLHAKGRKTEILLRTMGQERLVKSYGLTGLEVTNLEGTTHLNLPRVYTQDRIPVSKENIPTQNDLEKWPYLSGIQLDEIDADIDLLIGINVPKAMEPWHTINSQENGPYAVKTLLGWVVNGPLNTCTAMDVSGPPAMMANRISIADLGELIRQYNQDFSEREYEEKSEMSGEDKKFMEIASSSITLQDGHYHLTTSLSQRGKAMPDNHDMAEQRTMNLLKRFRKDESYALEYKAFMDDVIGKGYAEKVPQEQLHRMTARFRQEQIAVMGDIEAMFYQVRVHDNHRDFLRFLWWLGGDTSKPLEVYRMKVHLFGAVSSPSIANFALQRTADDNTERYDEEITETIKRNFYVDDCLKSVPTAEQAIQLTKDLKDACFQGGFVLTKFVSNSREVLASIPEEHKGKPVKEMDLDKEQPPIERALGIHWNIESDMFIFRVTIKSRPPTRRGILSIVSSIYDPFGFLCPFILKAKQILQELCKTKLGWDETIPEEFSKPWQRWITELDQLRNFQVNRCMKPENFGQVMTAELHHFCDASELGYGTVGYLRFTNNETAPRNSWLMGRVVKTLPGSKGLVRSVLVRTRTNILQRPVDKLCLLQEAVD</sequence>
<evidence type="ECO:0000313" key="3">
    <source>
        <dbReference type="Proteomes" id="UP001221898"/>
    </source>
</evidence>
<keyword evidence="3" id="KW-1185">Reference proteome</keyword>
<reference evidence="2" key="1">
    <citation type="journal article" date="2023" name="Science">
        <title>Genome structures resolve the early diversification of teleost fishes.</title>
        <authorList>
            <person name="Parey E."/>
            <person name="Louis A."/>
            <person name="Montfort J."/>
            <person name="Bouchez O."/>
            <person name="Roques C."/>
            <person name="Iampietro C."/>
            <person name="Lluch J."/>
            <person name="Castinel A."/>
            <person name="Donnadieu C."/>
            <person name="Desvignes T."/>
            <person name="Floi Bucao C."/>
            <person name="Jouanno E."/>
            <person name="Wen M."/>
            <person name="Mejri S."/>
            <person name="Dirks R."/>
            <person name="Jansen H."/>
            <person name="Henkel C."/>
            <person name="Chen W.J."/>
            <person name="Zahm M."/>
            <person name="Cabau C."/>
            <person name="Klopp C."/>
            <person name="Thompson A.W."/>
            <person name="Robinson-Rechavi M."/>
            <person name="Braasch I."/>
            <person name="Lecointre G."/>
            <person name="Bobe J."/>
            <person name="Postlethwait J.H."/>
            <person name="Berthelot C."/>
            <person name="Roest Crollius H."/>
            <person name="Guiguen Y."/>
        </authorList>
    </citation>
    <scope>NUCLEOTIDE SEQUENCE</scope>
    <source>
        <strain evidence="2">NC1722</strain>
    </source>
</reference>
<organism evidence="2 3">
    <name type="scientific">Aldrovandia affinis</name>
    <dbReference type="NCBI Taxonomy" id="143900"/>
    <lineage>
        <taxon>Eukaryota</taxon>
        <taxon>Metazoa</taxon>
        <taxon>Chordata</taxon>
        <taxon>Craniata</taxon>
        <taxon>Vertebrata</taxon>
        <taxon>Euteleostomi</taxon>
        <taxon>Actinopterygii</taxon>
        <taxon>Neopterygii</taxon>
        <taxon>Teleostei</taxon>
        <taxon>Notacanthiformes</taxon>
        <taxon>Halosauridae</taxon>
        <taxon>Aldrovandia</taxon>
    </lineage>
</organism>
<dbReference type="AlphaFoldDB" id="A0AAD7W3J5"/>
<proteinExistence type="predicted"/>
<dbReference type="SUPFAM" id="SSF56672">
    <property type="entry name" value="DNA/RNA polymerases"/>
    <property type="match status" value="1"/>
</dbReference>